<keyword evidence="1" id="KW-1133">Transmembrane helix</keyword>
<feature type="transmembrane region" description="Helical" evidence="1">
    <location>
        <begin position="12"/>
        <end position="36"/>
    </location>
</feature>
<feature type="transmembrane region" description="Helical" evidence="1">
    <location>
        <begin position="172"/>
        <end position="195"/>
    </location>
</feature>
<feature type="domain" description="DUF6534" evidence="2">
    <location>
        <begin position="181"/>
        <end position="235"/>
    </location>
</feature>
<feature type="transmembrane region" description="Helical" evidence="1">
    <location>
        <begin position="88"/>
        <end position="108"/>
    </location>
</feature>
<dbReference type="AlphaFoldDB" id="A0A0C9V4J3"/>
<dbReference type="OrthoDB" id="2749860at2759"/>
<evidence type="ECO:0000313" key="4">
    <source>
        <dbReference type="Proteomes" id="UP000054279"/>
    </source>
</evidence>
<protein>
    <recommendedName>
        <fullName evidence="2">DUF6534 domain-containing protein</fullName>
    </recommendedName>
</protein>
<dbReference type="HOGENOM" id="CLU_046025_16_0_1"/>
<evidence type="ECO:0000259" key="2">
    <source>
        <dbReference type="Pfam" id="PF20152"/>
    </source>
</evidence>
<keyword evidence="1" id="KW-0812">Transmembrane</keyword>
<accession>A0A0C9V4J3</accession>
<reference evidence="3 4" key="1">
    <citation type="submission" date="2014-06" db="EMBL/GenBank/DDBJ databases">
        <title>Evolutionary Origins and Diversification of the Mycorrhizal Mutualists.</title>
        <authorList>
            <consortium name="DOE Joint Genome Institute"/>
            <consortium name="Mycorrhizal Genomics Consortium"/>
            <person name="Kohler A."/>
            <person name="Kuo A."/>
            <person name="Nagy L.G."/>
            <person name="Floudas D."/>
            <person name="Copeland A."/>
            <person name="Barry K.W."/>
            <person name="Cichocki N."/>
            <person name="Veneault-Fourrey C."/>
            <person name="LaButti K."/>
            <person name="Lindquist E.A."/>
            <person name="Lipzen A."/>
            <person name="Lundell T."/>
            <person name="Morin E."/>
            <person name="Murat C."/>
            <person name="Riley R."/>
            <person name="Ohm R."/>
            <person name="Sun H."/>
            <person name="Tunlid A."/>
            <person name="Henrissat B."/>
            <person name="Grigoriev I.V."/>
            <person name="Hibbett D.S."/>
            <person name="Martin F."/>
        </authorList>
    </citation>
    <scope>NUCLEOTIDE SEQUENCE [LARGE SCALE GENOMIC DNA]</scope>
    <source>
        <strain evidence="3 4">SS14</strain>
    </source>
</reference>
<gene>
    <name evidence="3" type="ORF">M422DRAFT_783500</name>
</gene>
<dbReference type="EMBL" id="KN837228">
    <property type="protein sequence ID" value="KIJ32370.1"/>
    <property type="molecule type" value="Genomic_DNA"/>
</dbReference>
<evidence type="ECO:0000256" key="1">
    <source>
        <dbReference type="SAM" id="Phobius"/>
    </source>
</evidence>
<organism evidence="3 4">
    <name type="scientific">Sphaerobolus stellatus (strain SS14)</name>
    <dbReference type="NCBI Taxonomy" id="990650"/>
    <lineage>
        <taxon>Eukaryota</taxon>
        <taxon>Fungi</taxon>
        <taxon>Dikarya</taxon>
        <taxon>Basidiomycota</taxon>
        <taxon>Agaricomycotina</taxon>
        <taxon>Agaricomycetes</taxon>
        <taxon>Phallomycetidae</taxon>
        <taxon>Geastrales</taxon>
        <taxon>Sphaerobolaceae</taxon>
        <taxon>Sphaerobolus</taxon>
    </lineage>
</organism>
<feature type="transmembrane region" description="Helical" evidence="1">
    <location>
        <begin position="215"/>
        <end position="234"/>
    </location>
</feature>
<dbReference type="InterPro" id="IPR045339">
    <property type="entry name" value="DUF6534"/>
</dbReference>
<name>A0A0C9V4J3_SPHS4</name>
<evidence type="ECO:0000313" key="3">
    <source>
        <dbReference type="EMBL" id="KIJ32370.1"/>
    </source>
</evidence>
<dbReference type="Pfam" id="PF20152">
    <property type="entry name" value="DUF6534"/>
    <property type="match status" value="1"/>
</dbReference>
<proteinExistence type="predicted"/>
<keyword evidence="4" id="KW-1185">Reference proteome</keyword>
<keyword evidence="1" id="KW-0472">Membrane</keyword>
<dbReference type="PANTHER" id="PTHR40465:SF1">
    <property type="entry name" value="DUF6534 DOMAIN-CONTAINING PROTEIN"/>
    <property type="match status" value="1"/>
</dbReference>
<feature type="transmembrane region" description="Helical" evidence="1">
    <location>
        <begin position="48"/>
        <end position="68"/>
    </location>
</feature>
<feature type="transmembrane region" description="Helical" evidence="1">
    <location>
        <begin position="115"/>
        <end position="140"/>
    </location>
</feature>
<sequence length="255" mass="28070">MESPVDLNLVYGAIYIGIMIATFFQGVLTLQAYVYYESFPKDPFKIKLLVALAWIVDFIHLVFIGKIGYTDFVTNWGDVASLSAPQPWGLDAHLIPTGIATLLCQAFFLWRGRNILLVVLLSIICLMPFALDILICIQSVRINFLNPIGLLGPRSIGLIARSNASGFTLKPYATSLFALGATSDVILAVFLCYYLHRGKGDYQITNSVVSRLMRYTVTTGLTTAALAVACLIAFRTAGDAFLFGKDVYKFARSRA</sequence>
<dbReference type="Proteomes" id="UP000054279">
    <property type="component" value="Unassembled WGS sequence"/>
</dbReference>
<dbReference type="PANTHER" id="PTHR40465">
    <property type="entry name" value="CHROMOSOME 1, WHOLE GENOME SHOTGUN SEQUENCE"/>
    <property type="match status" value="1"/>
</dbReference>